<sequence>MDYEKIIYAVVGAIAGALLNHFFAWSRERRGRIHKNKEKSLKEVYAPIYKILLSDLGDSSEYKGTVKLSTIEEIVHNNRELVDS</sequence>
<evidence type="ECO:0000313" key="3">
    <source>
        <dbReference type="Proteomes" id="UP000236165"/>
    </source>
</evidence>
<dbReference type="Proteomes" id="UP000236165">
    <property type="component" value="Unassembled WGS sequence"/>
</dbReference>
<evidence type="ECO:0000256" key="1">
    <source>
        <dbReference type="SAM" id="Phobius"/>
    </source>
</evidence>
<name>A0AAP8KUE1_BACMY</name>
<keyword evidence="1" id="KW-0812">Transmembrane</keyword>
<reference evidence="2 3" key="1">
    <citation type="submission" date="2016-10" db="EMBL/GenBank/DDBJ databases">
        <title>Genome Sequence of Bacillus weihenstephanensis GM6LP.</title>
        <authorList>
            <person name="Poehlein A."/>
            <person name="Wemheuer F."/>
            <person name="Hollensteiner J."/>
            <person name="Wemheuer B."/>
        </authorList>
    </citation>
    <scope>NUCLEOTIDE SEQUENCE [LARGE SCALE GENOMIC DNA]</scope>
    <source>
        <strain evidence="2 3">GM6LP</strain>
    </source>
</reference>
<evidence type="ECO:0000313" key="2">
    <source>
        <dbReference type="EMBL" id="PJN70476.1"/>
    </source>
</evidence>
<gene>
    <name evidence="2" type="ORF">BACWE_26560</name>
</gene>
<protein>
    <submittedName>
        <fullName evidence="2">Uncharacterized protein</fullName>
    </submittedName>
</protein>
<feature type="transmembrane region" description="Helical" evidence="1">
    <location>
        <begin position="6"/>
        <end position="25"/>
    </location>
</feature>
<dbReference type="AlphaFoldDB" id="A0AAP8KUE1"/>
<comment type="caution">
    <text evidence="2">The sequence shown here is derived from an EMBL/GenBank/DDBJ whole genome shotgun (WGS) entry which is preliminary data.</text>
</comment>
<dbReference type="EMBL" id="MKZQ01000031">
    <property type="protein sequence ID" value="PJN70476.1"/>
    <property type="molecule type" value="Genomic_DNA"/>
</dbReference>
<organism evidence="2 3">
    <name type="scientific">Bacillus mycoides</name>
    <dbReference type="NCBI Taxonomy" id="1405"/>
    <lineage>
        <taxon>Bacteria</taxon>
        <taxon>Bacillati</taxon>
        <taxon>Bacillota</taxon>
        <taxon>Bacilli</taxon>
        <taxon>Bacillales</taxon>
        <taxon>Bacillaceae</taxon>
        <taxon>Bacillus</taxon>
        <taxon>Bacillus cereus group</taxon>
    </lineage>
</organism>
<proteinExistence type="predicted"/>
<keyword evidence="1" id="KW-0472">Membrane</keyword>
<accession>A0AAP8KUE1</accession>
<dbReference type="RefSeq" id="WP_233156256.1">
    <property type="nucleotide sequence ID" value="NZ_JARLYK010000064.1"/>
</dbReference>
<keyword evidence="1" id="KW-1133">Transmembrane helix</keyword>